<dbReference type="PANTHER" id="PTHR33546:SF1">
    <property type="entry name" value="LARGE, MULTIFUNCTIONAL SECRETED PROTEIN"/>
    <property type="match status" value="1"/>
</dbReference>
<dbReference type="InterPro" id="IPR011042">
    <property type="entry name" value="6-blade_b-propeller_TolB-like"/>
</dbReference>
<keyword evidence="2 4" id="KW-0479">Metal-binding</keyword>
<dbReference type="Pfam" id="PF00034">
    <property type="entry name" value="Cytochrom_C"/>
    <property type="match status" value="1"/>
</dbReference>
<evidence type="ECO:0000313" key="7">
    <source>
        <dbReference type="Proteomes" id="UP000184231"/>
    </source>
</evidence>
<keyword evidence="1 4" id="KW-0349">Heme</keyword>
<dbReference type="PROSITE" id="PS51007">
    <property type="entry name" value="CYTC"/>
    <property type="match status" value="1"/>
</dbReference>
<dbReference type="PANTHER" id="PTHR33546">
    <property type="entry name" value="LARGE, MULTIFUNCTIONAL SECRETED PROTEIN-RELATED"/>
    <property type="match status" value="1"/>
</dbReference>
<dbReference type="GO" id="GO:0009055">
    <property type="term" value="F:electron transfer activity"/>
    <property type="evidence" value="ECO:0007669"/>
    <property type="project" value="InterPro"/>
</dbReference>
<dbReference type="STRING" id="558155.SAMN04487911_1183"/>
<evidence type="ECO:0000256" key="1">
    <source>
        <dbReference type="ARBA" id="ARBA00022617"/>
    </source>
</evidence>
<name>A0A1M6IIT1_9FLAO</name>
<dbReference type="InterPro" id="IPR055557">
    <property type="entry name" value="DUF7133"/>
</dbReference>
<keyword evidence="3 4" id="KW-0408">Iron</keyword>
<accession>A0A1M6IIT1</accession>
<dbReference type="OrthoDB" id="9808161at2"/>
<evidence type="ECO:0000256" key="2">
    <source>
        <dbReference type="ARBA" id="ARBA00022723"/>
    </source>
</evidence>
<evidence type="ECO:0000313" key="6">
    <source>
        <dbReference type="EMBL" id="SHJ34298.1"/>
    </source>
</evidence>
<dbReference type="PROSITE" id="PS51257">
    <property type="entry name" value="PROKAR_LIPOPROTEIN"/>
    <property type="match status" value="1"/>
</dbReference>
<dbReference type="SUPFAM" id="SSF46626">
    <property type="entry name" value="Cytochrome c"/>
    <property type="match status" value="1"/>
</dbReference>
<dbReference type="InterPro" id="IPR016024">
    <property type="entry name" value="ARM-type_fold"/>
</dbReference>
<dbReference type="RefSeq" id="WP_072764883.1">
    <property type="nucleotide sequence ID" value="NZ_FQYX01000018.1"/>
</dbReference>
<evidence type="ECO:0000256" key="4">
    <source>
        <dbReference type="PROSITE-ProRule" id="PRU00433"/>
    </source>
</evidence>
<gene>
    <name evidence="6" type="ORF">SAMN04487911_1183</name>
</gene>
<dbReference type="Gene3D" id="1.25.10.10">
    <property type="entry name" value="Leucine-rich Repeat Variant"/>
    <property type="match status" value="1"/>
</dbReference>
<dbReference type="AlphaFoldDB" id="A0A1M6IIT1"/>
<dbReference type="EMBL" id="FQYX01000018">
    <property type="protein sequence ID" value="SHJ34298.1"/>
    <property type="molecule type" value="Genomic_DNA"/>
</dbReference>
<dbReference type="GO" id="GO:0046872">
    <property type="term" value="F:metal ion binding"/>
    <property type="evidence" value="ECO:0007669"/>
    <property type="project" value="UniProtKB-KW"/>
</dbReference>
<keyword evidence="7" id="KW-1185">Reference proteome</keyword>
<dbReference type="SUPFAM" id="SSF48371">
    <property type="entry name" value="ARM repeat"/>
    <property type="match status" value="1"/>
</dbReference>
<dbReference type="Gene3D" id="2.120.10.30">
    <property type="entry name" value="TolB, C-terminal domain"/>
    <property type="match status" value="1"/>
</dbReference>
<evidence type="ECO:0000256" key="3">
    <source>
        <dbReference type="ARBA" id="ARBA00023004"/>
    </source>
</evidence>
<protein>
    <submittedName>
        <fullName evidence="6">Cytochrome C oxidase, cbb3-type, subunit III</fullName>
    </submittedName>
</protein>
<dbReference type="Pfam" id="PF23500">
    <property type="entry name" value="DUF7133"/>
    <property type="match status" value="1"/>
</dbReference>
<proteinExistence type="predicted"/>
<dbReference type="Gene3D" id="1.10.760.10">
    <property type="entry name" value="Cytochrome c-like domain"/>
    <property type="match status" value="1"/>
</dbReference>
<evidence type="ECO:0000259" key="5">
    <source>
        <dbReference type="PROSITE" id="PS51007"/>
    </source>
</evidence>
<feature type="domain" description="Cytochrome c" evidence="5">
    <location>
        <begin position="613"/>
        <end position="707"/>
    </location>
</feature>
<reference evidence="7" key="1">
    <citation type="submission" date="2016-11" db="EMBL/GenBank/DDBJ databases">
        <authorList>
            <person name="Varghese N."/>
            <person name="Submissions S."/>
        </authorList>
    </citation>
    <scope>NUCLEOTIDE SEQUENCE [LARGE SCALE GENOMIC DNA]</scope>
    <source>
        <strain evidence="7">CGMCC 1.8863</strain>
    </source>
</reference>
<dbReference type="SUPFAM" id="SSF50952">
    <property type="entry name" value="Soluble quinoprotein glucose dehydrogenase"/>
    <property type="match status" value="1"/>
</dbReference>
<dbReference type="Proteomes" id="UP000184231">
    <property type="component" value="Unassembled WGS sequence"/>
</dbReference>
<organism evidence="6 7">
    <name type="scientific">Arenibacter nanhaiticus</name>
    <dbReference type="NCBI Taxonomy" id="558155"/>
    <lineage>
        <taxon>Bacteria</taxon>
        <taxon>Pseudomonadati</taxon>
        <taxon>Bacteroidota</taxon>
        <taxon>Flavobacteriia</taxon>
        <taxon>Flavobacteriales</taxon>
        <taxon>Flavobacteriaceae</taxon>
        <taxon>Arenibacter</taxon>
    </lineage>
</organism>
<sequence>MKLPAYFFFLLLICSCKTSYDEPIISLEDYKVEEGFELQMVASEPLLVAPVAMDFDSKGRIWVAEMPGFMNNIDGTGEELPTGSIKILEDLDNDGRMDHVKIFLDSLVMPRALAHVYGGLLYAEPPYLRFVEIENDQPVNSIVVDSLYAADGNPEHQPNGLMMNVDNWIYNAKSHFRYQRKNGQWIKEPTTFRGQWGISHDDFGRLYYNDNSRQLLGDYMLPNRLIRNQYHIPTVGLGHMLTKDQRVYPLHAASVNRGYEKGILDKDSLLVNVTAACGPLVYRGGQFPSDYHQNVFVCAPEANLIKRNILSFNGDRISAEQAWQGKEFVASYDEGFRPVNLTNGPDGSMYIVDMHRGVIGHHAYLSPYLKEKSLEKQLDTIIDFGRILKVKKQGAETTSLRDFDKLSASELLALLKNKNGWIRDRAQHYLVFKNKTEVIADLEKLVLDPILPLAQIHALYTLQGLEALKLPTLIEVAKDSDPDVSAHALVLLEDFASAENVAVAKNLFIDVLKRKDVALDLYLSSSIGVWAEVSQEEFFPIVYQLSNTYKEHKIVQDALISGMSTTASDFQLAIESGGDLLQDDIKTLLAKSLERKKQQKPNAIFVRKSLSEDTRTKGAKLFRQICASCHGAGGEGMDGLAPPLLNSEYVANHMERLGLIILHGLKGPVTVNGEVYEYNHTMPGLASNEAISDKDITDLVSYITNAFSDVPSQLAPEKVKELRGKKPKEGMEYTEGELLEYVKQLQ</sequence>
<dbReference type="InterPro" id="IPR009056">
    <property type="entry name" value="Cyt_c-like_dom"/>
</dbReference>
<dbReference type="GO" id="GO:0020037">
    <property type="term" value="F:heme binding"/>
    <property type="evidence" value="ECO:0007669"/>
    <property type="project" value="InterPro"/>
</dbReference>
<dbReference type="InterPro" id="IPR011041">
    <property type="entry name" value="Quinoprot_gluc/sorb_DH_b-prop"/>
</dbReference>
<dbReference type="InterPro" id="IPR036909">
    <property type="entry name" value="Cyt_c-like_dom_sf"/>
</dbReference>
<dbReference type="InterPro" id="IPR011989">
    <property type="entry name" value="ARM-like"/>
</dbReference>